<dbReference type="OrthoDB" id="1701283at2759"/>
<dbReference type="PANTHER" id="PTHR37610">
    <property type="entry name" value="CCHC-TYPE DOMAIN-CONTAINING PROTEIN"/>
    <property type="match status" value="1"/>
</dbReference>
<organism evidence="1 2">
    <name type="scientific">Cephalotus follicularis</name>
    <name type="common">Albany pitcher plant</name>
    <dbReference type="NCBI Taxonomy" id="3775"/>
    <lineage>
        <taxon>Eukaryota</taxon>
        <taxon>Viridiplantae</taxon>
        <taxon>Streptophyta</taxon>
        <taxon>Embryophyta</taxon>
        <taxon>Tracheophyta</taxon>
        <taxon>Spermatophyta</taxon>
        <taxon>Magnoliopsida</taxon>
        <taxon>eudicotyledons</taxon>
        <taxon>Gunneridae</taxon>
        <taxon>Pentapetalae</taxon>
        <taxon>rosids</taxon>
        <taxon>fabids</taxon>
        <taxon>Oxalidales</taxon>
        <taxon>Cephalotaceae</taxon>
        <taxon>Cephalotus</taxon>
    </lineage>
</organism>
<feature type="non-terminal residue" evidence="1">
    <location>
        <position position="1"/>
    </location>
</feature>
<reference evidence="2" key="1">
    <citation type="submission" date="2016-04" db="EMBL/GenBank/DDBJ databases">
        <title>Cephalotus genome sequencing.</title>
        <authorList>
            <person name="Fukushima K."/>
            <person name="Hasebe M."/>
            <person name="Fang X."/>
        </authorList>
    </citation>
    <scope>NUCLEOTIDE SEQUENCE [LARGE SCALE GENOMIC DNA]</scope>
    <source>
        <strain evidence="2">cv. St1</strain>
    </source>
</reference>
<dbReference type="Proteomes" id="UP000187406">
    <property type="component" value="Unassembled WGS sequence"/>
</dbReference>
<dbReference type="EMBL" id="BDDD01000159">
    <property type="protein sequence ID" value="GAV60592.1"/>
    <property type="molecule type" value="Genomic_DNA"/>
</dbReference>
<keyword evidence="2" id="KW-1185">Reference proteome</keyword>
<gene>
    <name evidence="1" type="ORF">CFOL_v3_04122</name>
</gene>
<sequence>SSIKFNGTNYLPWFKACMLSVRATKLVKYLTGSTPRPTVGNDEKWLCEDALVMSWLLNSIEPTLSPKQAQGMRQGELSLATYYSTLTHLWQQLDTYRTHKPSIPEELVTYQKDTENERVYEFLVGLRPEFDQIRVQVLGRVLFPTLREAYN</sequence>
<evidence type="ECO:0000313" key="2">
    <source>
        <dbReference type="Proteomes" id="UP000187406"/>
    </source>
</evidence>
<proteinExistence type="predicted"/>
<comment type="caution">
    <text evidence="1">The sequence shown here is derived from an EMBL/GenBank/DDBJ whole genome shotgun (WGS) entry which is preliminary data.</text>
</comment>
<protein>
    <submittedName>
        <fullName evidence="1">UBN2_3 domain-containing protein</fullName>
    </submittedName>
</protein>
<feature type="non-terminal residue" evidence="1">
    <location>
        <position position="151"/>
    </location>
</feature>
<name>A0A1Q3AYE0_CEPFO</name>
<dbReference type="InParanoid" id="A0A1Q3AYE0"/>
<evidence type="ECO:0000313" key="1">
    <source>
        <dbReference type="EMBL" id="GAV60592.1"/>
    </source>
</evidence>
<dbReference type="AlphaFoldDB" id="A0A1Q3AYE0"/>
<dbReference type="PANTHER" id="PTHR37610:SF40">
    <property type="entry name" value="OS01G0909600 PROTEIN"/>
    <property type="match status" value="1"/>
</dbReference>
<accession>A0A1Q3AYE0</accession>